<protein>
    <submittedName>
        <fullName evidence="1">Uncharacterized protein</fullName>
    </submittedName>
</protein>
<accession>A0A176WHE8</accession>
<evidence type="ECO:0000313" key="1">
    <source>
        <dbReference type="EMBL" id="OAE32033.1"/>
    </source>
</evidence>
<comment type="caution">
    <text evidence="1">The sequence shown here is derived from an EMBL/GenBank/DDBJ whole genome shotgun (WGS) entry which is preliminary data.</text>
</comment>
<dbReference type="AlphaFoldDB" id="A0A176WHE8"/>
<keyword evidence="2" id="KW-1185">Reference proteome</keyword>
<name>A0A176WHE8_MARPO</name>
<evidence type="ECO:0000313" key="2">
    <source>
        <dbReference type="Proteomes" id="UP000077202"/>
    </source>
</evidence>
<dbReference type="EMBL" id="LVLJ01000898">
    <property type="protein sequence ID" value="OAE32033.1"/>
    <property type="molecule type" value="Genomic_DNA"/>
</dbReference>
<dbReference type="PANTHER" id="PTHR34206:SF1">
    <property type="entry name" value="OS10G0390701 PROTEIN"/>
    <property type="match status" value="1"/>
</dbReference>
<sequence>MESQTRGKCARMSRQQKNHDDGGSRFFFLVPSKLASSLLRLAHRFLSGLCDILKRGGGGGGANQGQCVEGLLPTVQEIRSREARNLLAAKMNALVANVVSCSLVAPSLGRRRCGTVASSSNLSSSSPVRSPKQQVVYSAESKKMNPCASAVNMHRIATDVDRSVVTEEEERCAEQGIVCHRTETGEITCEGFDEGPHFHPIARAQQRTVMMNASHMAQLTRGVSQAPSSAPSQEISVYTVVEEKGRGECYCEGKDES</sequence>
<dbReference type="PANTHER" id="PTHR34206">
    <property type="entry name" value="OS06G0193300 PROTEIN"/>
    <property type="match status" value="1"/>
</dbReference>
<dbReference type="Proteomes" id="UP000077202">
    <property type="component" value="Unassembled WGS sequence"/>
</dbReference>
<proteinExistence type="predicted"/>
<organism evidence="1 2">
    <name type="scientific">Marchantia polymorpha subsp. ruderalis</name>
    <dbReference type="NCBI Taxonomy" id="1480154"/>
    <lineage>
        <taxon>Eukaryota</taxon>
        <taxon>Viridiplantae</taxon>
        <taxon>Streptophyta</taxon>
        <taxon>Embryophyta</taxon>
        <taxon>Marchantiophyta</taxon>
        <taxon>Marchantiopsida</taxon>
        <taxon>Marchantiidae</taxon>
        <taxon>Marchantiales</taxon>
        <taxon>Marchantiaceae</taxon>
        <taxon>Marchantia</taxon>
    </lineage>
</organism>
<gene>
    <name evidence="1" type="ORF">AXG93_2278s1120</name>
</gene>
<reference evidence="1" key="1">
    <citation type="submission" date="2016-03" db="EMBL/GenBank/DDBJ databases">
        <title>Mechanisms controlling the formation of the plant cell surface in tip-growing cells are functionally conserved among land plants.</title>
        <authorList>
            <person name="Honkanen S."/>
            <person name="Jones V.A."/>
            <person name="Morieri G."/>
            <person name="Champion C."/>
            <person name="Hetherington A.J."/>
            <person name="Kelly S."/>
            <person name="Saint-Marcoux D."/>
            <person name="Proust H."/>
            <person name="Prescott H."/>
            <person name="Dolan L."/>
        </authorList>
    </citation>
    <scope>NUCLEOTIDE SEQUENCE [LARGE SCALE GENOMIC DNA]</scope>
    <source>
        <tissue evidence="1">Whole gametophyte</tissue>
    </source>
</reference>